<dbReference type="Proteomes" id="UP001150581">
    <property type="component" value="Unassembled WGS sequence"/>
</dbReference>
<keyword evidence="2" id="KW-1185">Reference proteome</keyword>
<organism evidence="1 2">
    <name type="scientific">Kickxella alabastrina</name>
    <dbReference type="NCBI Taxonomy" id="61397"/>
    <lineage>
        <taxon>Eukaryota</taxon>
        <taxon>Fungi</taxon>
        <taxon>Fungi incertae sedis</taxon>
        <taxon>Zoopagomycota</taxon>
        <taxon>Kickxellomycotina</taxon>
        <taxon>Kickxellomycetes</taxon>
        <taxon>Kickxellales</taxon>
        <taxon>Kickxellaceae</taxon>
        <taxon>Kickxella</taxon>
    </lineage>
</organism>
<reference evidence="1" key="1">
    <citation type="submission" date="2022-07" db="EMBL/GenBank/DDBJ databases">
        <title>Phylogenomic reconstructions and comparative analyses of Kickxellomycotina fungi.</title>
        <authorList>
            <person name="Reynolds N.K."/>
            <person name="Stajich J.E."/>
            <person name="Barry K."/>
            <person name="Grigoriev I.V."/>
            <person name="Crous P."/>
            <person name="Smith M.E."/>
        </authorList>
    </citation>
    <scope>NUCLEOTIDE SEQUENCE</scope>
    <source>
        <strain evidence="1">Benny 63K</strain>
    </source>
</reference>
<dbReference type="EMBL" id="JANBPG010000009">
    <property type="protein sequence ID" value="KAJ1901960.1"/>
    <property type="molecule type" value="Genomic_DNA"/>
</dbReference>
<proteinExistence type="predicted"/>
<name>A0ACC1IW95_9FUNG</name>
<comment type="caution">
    <text evidence="1">The sequence shown here is derived from an EMBL/GenBank/DDBJ whole genome shotgun (WGS) entry which is preliminary data.</text>
</comment>
<accession>A0ACC1IW95</accession>
<gene>
    <name evidence="1" type="ORF">LPJ66_000356</name>
</gene>
<sequence length="181" mass="19557">MEGGKQFLQHVSCSESTGQTNTAAGATHNAYLHLRLEPSLSSSLMDIFDIFVYPVILSPSIPSTPPPTYEPPPPSYPSPHTLSTTSISTLDLDRVTEFLSGLNDVDSISIATSDMYIEDEYSYDSGFGGSESSIAGHSNASRLQSQLSLSLLVYELLAHQSTLSRSSSRESLMSLSPEIFD</sequence>
<protein>
    <submittedName>
        <fullName evidence="1">Uncharacterized protein</fullName>
    </submittedName>
</protein>
<evidence type="ECO:0000313" key="1">
    <source>
        <dbReference type="EMBL" id="KAJ1901960.1"/>
    </source>
</evidence>
<evidence type="ECO:0000313" key="2">
    <source>
        <dbReference type="Proteomes" id="UP001150581"/>
    </source>
</evidence>